<dbReference type="InterPro" id="IPR018163">
    <property type="entry name" value="Thr/Ala-tRNA-synth_IIc_edit"/>
</dbReference>
<keyword evidence="2" id="KW-1185">Reference proteome</keyword>
<name>A0AAW7ZAD7_9FIRM</name>
<gene>
    <name evidence="1" type="ORF">P6N53_03730</name>
</gene>
<protein>
    <submittedName>
        <fullName evidence="1">Alanine-tRNA synthetase second additional domain-containing protein</fullName>
    </submittedName>
</protein>
<reference evidence="1" key="2">
    <citation type="submission" date="2023-03" db="EMBL/GenBank/DDBJ databases">
        <authorList>
            <person name="Zhang Z."/>
        </authorList>
    </citation>
    <scope>NUCLEOTIDE SEQUENCE</scope>
    <source>
        <strain evidence="1">DSA</strain>
    </source>
</reference>
<proteinExistence type="predicted"/>
<dbReference type="Gene3D" id="3.30.980.10">
    <property type="entry name" value="Threonyl-trna Synthetase, Chain A, domain 2"/>
    <property type="match status" value="1"/>
</dbReference>
<evidence type="ECO:0000313" key="1">
    <source>
        <dbReference type="EMBL" id="MDO7786327.1"/>
    </source>
</evidence>
<dbReference type="RefSeq" id="WP_304541286.1">
    <property type="nucleotide sequence ID" value="NZ_JARPTC010000004.1"/>
</dbReference>
<evidence type="ECO:0000313" key="2">
    <source>
        <dbReference type="Proteomes" id="UP001172911"/>
    </source>
</evidence>
<sequence length="323" mass="36816">MPVSSIIHEYLMHAVYFAPRGRYRLLALGGSLAHRYLSPEDHLIGFVGDAGAGKSLLIRGMFPGLELTNDDDGINVRPLPLLEDAGRKHFRSRTYHLDMRFEMAFSQPWAIVEAVQEAIKQDRRVIVEHFDLLYQMLKINAQILIGIGEEVIVTRPNIFGPEPQEIADIVFESLIYRKMAHTAEDITTRILTQELGIKKPKVHSDIKHGFVLEFEDKPSIDLDALENRVKAIIAQDHCIYYQDETHIKVGDGSYSCTGPRLHVKKTSEVTNFRLVKELMWDPIQELYVLVGLIGPVVEGESPLTPPDQFQLIRRARRRSKQIT</sequence>
<dbReference type="AlphaFoldDB" id="A0AAW7ZAD7"/>
<accession>A0AAW7ZAD7</accession>
<dbReference type="EMBL" id="JARPTC010000004">
    <property type="protein sequence ID" value="MDO7786327.1"/>
    <property type="molecule type" value="Genomic_DNA"/>
</dbReference>
<comment type="caution">
    <text evidence="1">The sequence shown here is derived from an EMBL/GenBank/DDBJ whole genome shotgun (WGS) entry which is preliminary data.</text>
</comment>
<reference evidence="1" key="1">
    <citation type="journal article" date="2023" name="J. Hazard. Mater.">
        <title>Anaerobic biodegradation of pyrene and benzo[a]pyrene by a new sulfate-reducing Desulforamulus aquiferis strain DSA.</title>
        <authorList>
            <person name="Zhang Z."/>
            <person name="Sun J."/>
            <person name="Gong X."/>
            <person name="Wang C."/>
            <person name="Wang H."/>
        </authorList>
    </citation>
    <scope>NUCLEOTIDE SEQUENCE</scope>
    <source>
        <strain evidence="1">DSA</strain>
    </source>
</reference>
<dbReference type="SUPFAM" id="SSF55186">
    <property type="entry name" value="ThrRS/AlaRS common domain"/>
    <property type="match status" value="1"/>
</dbReference>
<dbReference type="Proteomes" id="UP001172911">
    <property type="component" value="Unassembled WGS sequence"/>
</dbReference>
<organism evidence="1 2">
    <name type="scientific">Desulforamulus aquiferis</name>
    <dbReference type="NCBI Taxonomy" id="1397668"/>
    <lineage>
        <taxon>Bacteria</taxon>
        <taxon>Bacillati</taxon>
        <taxon>Bacillota</taxon>
        <taxon>Clostridia</taxon>
        <taxon>Eubacteriales</taxon>
        <taxon>Peptococcaceae</taxon>
        <taxon>Desulforamulus</taxon>
    </lineage>
</organism>
<dbReference type="GO" id="GO:0000166">
    <property type="term" value="F:nucleotide binding"/>
    <property type="evidence" value="ECO:0007669"/>
    <property type="project" value="InterPro"/>
</dbReference>